<gene>
    <name evidence="4" type="ORF">SAMN05216266_101185</name>
</gene>
<dbReference type="RefSeq" id="WP_091668015.1">
    <property type="nucleotide sequence ID" value="NZ_FOKG01000001.1"/>
</dbReference>
<keyword evidence="3" id="KW-0732">Signal</keyword>
<organism evidence="4 5">
    <name type="scientific">Amycolatopsis marina</name>
    <dbReference type="NCBI Taxonomy" id="490629"/>
    <lineage>
        <taxon>Bacteria</taxon>
        <taxon>Bacillati</taxon>
        <taxon>Actinomycetota</taxon>
        <taxon>Actinomycetes</taxon>
        <taxon>Pseudonocardiales</taxon>
        <taxon>Pseudonocardiaceae</taxon>
        <taxon>Amycolatopsis</taxon>
    </lineage>
</organism>
<sequence length="190" mass="19520">MHRSIATIAALVLAVLVTGAGNAAAEPTVSPRLATAGGTFGGYEPGKAASTYDPALVPEGARAHVFALSAPGLGTSTALSVGGLVPNREYGAHAHTKPCGPTGKDAGPHFQHEQDPVSPSVDPAYANPDNEIWLDFTTDRLGNSLEISKVAWPLGERRPASVVIHEMHTHTAPGEAGDAGSRLACVNVDF</sequence>
<dbReference type="GO" id="GO:0046872">
    <property type="term" value="F:metal ion binding"/>
    <property type="evidence" value="ECO:0007669"/>
    <property type="project" value="InterPro"/>
</dbReference>
<proteinExistence type="inferred from homology"/>
<feature type="signal peptide" evidence="3">
    <location>
        <begin position="1"/>
        <end position="25"/>
    </location>
</feature>
<name>A0A1I0VEW0_9PSEU</name>
<comment type="similarity">
    <text evidence="1">Belongs to the Cu-Zn superoxide dismutase family.</text>
</comment>
<dbReference type="STRING" id="490629.SAMN05216266_101185"/>
<feature type="chain" id="PRO_5017338148" evidence="3">
    <location>
        <begin position="26"/>
        <end position="190"/>
    </location>
</feature>
<dbReference type="Gene3D" id="2.60.40.200">
    <property type="entry name" value="Superoxide dismutase, copper/zinc binding domain"/>
    <property type="match status" value="1"/>
</dbReference>
<dbReference type="EMBL" id="FOKG01000001">
    <property type="protein sequence ID" value="SFA74520.1"/>
    <property type="molecule type" value="Genomic_DNA"/>
</dbReference>
<protein>
    <submittedName>
        <fullName evidence="4">Superoxide dismutase, Cu-Zn family</fullName>
    </submittedName>
</protein>
<dbReference type="AlphaFoldDB" id="A0A1I0VEW0"/>
<feature type="compositionally biased region" description="Basic and acidic residues" evidence="2">
    <location>
        <begin position="106"/>
        <end position="115"/>
    </location>
</feature>
<dbReference type="Proteomes" id="UP000243799">
    <property type="component" value="Unassembled WGS sequence"/>
</dbReference>
<evidence type="ECO:0000313" key="4">
    <source>
        <dbReference type="EMBL" id="SFA74520.1"/>
    </source>
</evidence>
<evidence type="ECO:0000256" key="3">
    <source>
        <dbReference type="SAM" id="SignalP"/>
    </source>
</evidence>
<reference evidence="5" key="1">
    <citation type="submission" date="2016-10" db="EMBL/GenBank/DDBJ databases">
        <authorList>
            <person name="Varghese N."/>
            <person name="Submissions S."/>
        </authorList>
    </citation>
    <scope>NUCLEOTIDE SEQUENCE [LARGE SCALE GENOMIC DNA]</scope>
    <source>
        <strain evidence="5">CGMCC 4.3568</strain>
    </source>
</reference>
<accession>A0A1I0VEW0</accession>
<evidence type="ECO:0000256" key="2">
    <source>
        <dbReference type="SAM" id="MobiDB-lite"/>
    </source>
</evidence>
<keyword evidence="5" id="KW-1185">Reference proteome</keyword>
<evidence type="ECO:0000256" key="1">
    <source>
        <dbReference type="ARBA" id="ARBA00010457"/>
    </source>
</evidence>
<dbReference type="SUPFAM" id="SSF49329">
    <property type="entry name" value="Cu,Zn superoxide dismutase-like"/>
    <property type="match status" value="1"/>
</dbReference>
<dbReference type="InterPro" id="IPR036423">
    <property type="entry name" value="SOD-like_Cu/Zn_dom_sf"/>
</dbReference>
<dbReference type="GO" id="GO:0006801">
    <property type="term" value="P:superoxide metabolic process"/>
    <property type="evidence" value="ECO:0007669"/>
    <property type="project" value="InterPro"/>
</dbReference>
<evidence type="ECO:0000313" key="5">
    <source>
        <dbReference type="Proteomes" id="UP000243799"/>
    </source>
</evidence>
<dbReference type="OrthoDB" id="3297424at2"/>
<feature type="region of interest" description="Disordered" evidence="2">
    <location>
        <begin position="92"/>
        <end position="124"/>
    </location>
</feature>